<dbReference type="NCBIfam" id="TIGR01560">
    <property type="entry name" value="put_DNA_pack"/>
    <property type="match status" value="1"/>
</dbReference>
<accession>A0ABP7KER3</accession>
<keyword evidence="2" id="KW-1185">Reference proteome</keyword>
<dbReference type="Gene3D" id="1.10.3230.30">
    <property type="entry name" value="Phage gp6-like head-tail connector protein"/>
    <property type="match status" value="1"/>
</dbReference>
<protein>
    <submittedName>
        <fullName evidence="1">Head-tail connector protein</fullName>
    </submittedName>
</protein>
<reference evidence="2" key="1">
    <citation type="journal article" date="2019" name="Int. J. Syst. Evol. Microbiol.">
        <title>The Global Catalogue of Microorganisms (GCM) 10K type strain sequencing project: providing services to taxonomists for standard genome sequencing and annotation.</title>
        <authorList>
            <consortium name="The Broad Institute Genomics Platform"/>
            <consortium name="The Broad Institute Genome Sequencing Center for Infectious Disease"/>
            <person name="Wu L."/>
            <person name="Ma J."/>
        </authorList>
    </citation>
    <scope>NUCLEOTIDE SEQUENCE [LARGE SCALE GENOMIC DNA]</scope>
    <source>
        <strain evidence="2">JCM 17190</strain>
    </source>
</reference>
<gene>
    <name evidence="1" type="ORF">GCM10022404_23590</name>
</gene>
<name>A0ABP7KER3_9RHOB</name>
<dbReference type="Proteomes" id="UP001399917">
    <property type="component" value="Unassembled WGS sequence"/>
</dbReference>
<proteinExistence type="predicted"/>
<evidence type="ECO:0000313" key="2">
    <source>
        <dbReference type="Proteomes" id="UP001399917"/>
    </source>
</evidence>
<sequence length="198" mass="21514">MLVEQTQVPVAALPVAQFKDHLRLGTGFSDEGIQDGVLETYLRAAMAAIEARTGKALIERDYSYTVSAWRDLGAQVLPIAPVSAISAVSIIDRFGQTTVIASSKYMLEEDMQAPRLVSTGFVLPSIPVGGKARIDFTAGFGATWAELPADIAHAVMLLAAHYYEHRHETSVGEATMPFGVSSLLERYRVMRLFGGRVQ</sequence>
<evidence type="ECO:0000313" key="1">
    <source>
        <dbReference type="EMBL" id="GAA3873021.1"/>
    </source>
</evidence>
<dbReference type="InterPro" id="IPR011738">
    <property type="entry name" value="Phage_CHP"/>
</dbReference>
<dbReference type="InterPro" id="IPR006450">
    <property type="entry name" value="Phage_HK97_gp6-like"/>
</dbReference>
<comment type="caution">
    <text evidence="1">The sequence shown here is derived from an EMBL/GenBank/DDBJ whole genome shotgun (WGS) entry which is preliminary data.</text>
</comment>
<dbReference type="EMBL" id="BAABDF010000007">
    <property type="protein sequence ID" value="GAA3873021.1"/>
    <property type="molecule type" value="Genomic_DNA"/>
</dbReference>
<dbReference type="NCBIfam" id="TIGR02215">
    <property type="entry name" value="phage_chp_gp8"/>
    <property type="match status" value="1"/>
</dbReference>
<dbReference type="CDD" id="cd08054">
    <property type="entry name" value="gp6"/>
    <property type="match status" value="1"/>
</dbReference>
<organism evidence="1 2">
    <name type="scientific">Celeribacter arenosi</name>
    <dbReference type="NCBI Taxonomy" id="792649"/>
    <lineage>
        <taxon>Bacteria</taxon>
        <taxon>Pseudomonadati</taxon>
        <taxon>Pseudomonadota</taxon>
        <taxon>Alphaproteobacteria</taxon>
        <taxon>Rhodobacterales</taxon>
        <taxon>Roseobacteraceae</taxon>
        <taxon>Celeribacter</taxon>
    </lineage>
</organism>